<gene>
    <name evidence="2" type="ORF">GCM10011509_15440</name>
</gene>
<comment type="caution">
    <text evidence="2">The sequence shown here is derived from an EMBL/GenBank/DDBJ whole genome shotgun (WGS) entry which is preliminary data.</text>
</comment>
<proteinExistence type="predicted"/>
<sequence>MADRGFVREARGMSKHTLTITLDAEITDEDALVEAVESDTPEGSLSPDDIREEDRASSSLVAGVSKAIKDLSVPGVTIGEPKVVARDD</sequence>
<keyword evidence="3" id="KW-1185">Reference proteome</keyword>
<evidence type="ECO:0000256" key="1">
    <source>
        <dbReference type="SAM" id="MobiDB-lite"/>
    </source>
</evidence>
<evidence type="ECO:0000313" key="3">
    <source>
        <dbReference type="Proteomes" id="UP000662111"/>
    </source>
</evidence>
<dbReference type="Proteomes" id="UP000662111">
    <property type="component" value="Unassembled WGS sequence"/>
</dbReference>
<name>A0ABQ2F9V5_9MICO</name>
<feature type="region of interest" description="Disordered" evidence="1">
    <location>
        <begin position="35"/>
        <end position="57"/>
    </location>
</feature>
<protein>
    <submittedName>
        <fullName evidence="2">Uncharacterized protein</fullName>
    </submittedName>
</protein>
<evidence type="ECO:0000313" key="2">
    <source>
        <dbReference type="EMBL" id="GGK67974.1"/>
    </source>
</evidence>
<accession>A0ABQ2F9V5</accession>
<dbReference type="EMBL" id="BMLB01000003">
    <property type="protein sequence ID" value="GGK67974.1"/>
    <property type="molecule type" value="Genomic_DNA"/>
</dbReference>
<reference evidence="3" key="1">
    <citation type="journal article" date="2019" name="Int. J. Syst. Evol. Microbiol.">
        <title>The Global Catalogue of Microorganisms (GCM) 10K type strain sequencing project: providing services to taxonomists for standard genome sequencing and annotation.</title>
        <authorList>
            <consortium name="The Broad Institute Genomics Platform"/>
            <consortium name="The Broad Institute Genome Sequencing Center for Infectious Disease"/>
            <person name="Wu L."/>
            <person name="Ma J."/>
        </authorList>
    </citation>
    <scope>NUCLEOTIDE SEQUENCE [LARGE SCALE GENOMIC DNA]</scope>
    <source>
        <strain evidence="3">CGMCC 1.5362</strain>
    </source>
</reference>
<organism evidence="2 3">
    <name type="scientific">Ornithinimicrobium pekingense</name>
    <dbReference type="NCBI Taxonomy" id="384677"/>
    <lineage>
        <taxon>Bacteria</taxon>
        <taxon>Bacillati</taxon>
        <taxon>Actinomycetota</taxon>
        <taxon>Actinomycetes</taxon>
        <taxon>Micrococcales</taxon>
        <taxon>Ornithinimicrobiaceae</taxon>
        <taxon>Ornithinimicrobium</taxon>
    </lineage>
</organism>